<comment type="subunit">
    <text evidence="7">The basal body constitutes a major portion of the flagellar organelle and consists of four rings (L,P,S, and M) mounted on a central rod.</text>
</comment>
<keyword evidence="10" id="KW-0969">Cilium</keyword>
<keyword evidence="4 7" id="KW-0472">Membrane</keyword>
<evidence type="ECO:0000313" key="11">
    <source>
        <dbReference type="Proteomes" id="UP001433638"/>
    </source>
</evidence>
<evidence type="ECO:0000256" key="4">
    <source>
        <dbReference type="ARBA" id="ARBA00023136"/>
    </source>
</evidence>
<keyword evidence="6 7" id="KW-0998">Cell outer membrane</keyword>
<dbReference type="PRINTS" id="PR01008">
    <property type="entry name" value="FLGLRINGFLGH"/>
</dbReference>
<proteinExistence type="inferred from homology"/>
<evidence type="ECO:0000256" key="9">
    <source>
        <dbReference type="SAM" id="SignalP"/>
    </source>
</evidence>
<dbReference type="Proteomes" id="UP001433638">
    <property type="component" value="Unassembled WGS sequence"/>
</dbReference>
<dbReference type="RefSeq" id="WP_349583507.1">
    <property type="nucleotide sequence ID" value="NZ_JBEFLD010000001.1"/>
</dbReference>
<evidence type="ECO:0000256" key="7">
    <source>
        <dbReference type="HAMAP-Rule" id="MF_00415"/>
    </source>
</evidence>
<accession>A0ABV1LZT6</accession>
<comment type="caution">
    <text evidence="10">The sequence shown here is derived from an EMBL/GenBank/DDBJ whole genome shotgun (WGS) entry which is preliminary data.</text>
</comment>
<name>A0ABV1LZT6_9NEIS</name>
<protein>
    <recommendedName>
        <fullName evidence="7">Flagellar L-ring protein</fullName>
    </recommendedName>
    <alternativeName>
        <fullName evidence="7">Basal body L-ring protein</fullName>
    </alternativeName>
</protein>
<dbReference type="HAMAP" id="MF_00415">
    <property type="entry name" value="FlgH"/>
    <property type="match status" value="1"/>
</dbReference>
<sequence length="226" mass="24122">MKKLLPLLLSLLVLTACSTQAPPITQQPMSLRPQGQPAAVLPQGSIFQSGSFQPFFEDKVPLRVGDILTVTISESSTSSNKEDSAGNRQSSIDGSVGASLSLPFVPGALEKKLAGTSLTGSGSASESGKTSSSNSSRFQATITVTVIDVYPNGNLLVSGEKQVKVNSEHEFVRLSGVVNPRDIAQNRTIESTRLADARIEQINQGRSRSYNDVGWLQKIFLAVMPF</sequence>
<dbReference type="PANTHER" id="PTHR34933:SF1">
    <property type="entry name" value="FLAGELLAR L-RING PROTEIN"/>
    <property type="match status" value="1"/>
</dbReference>
<dbReference type="EMBL" id="JBEFLD010000001">
    <property type="protein sequence ID" value="MEQ6289462.1"/>
    <property type="molecule type" value="Genomic_DNA"/>
</dbReference>
<dbReference type="PROSITE" id="PS51257">
    <property type="entry name" value="PROKAR_LIPOPROTEIN"/>
    <property type="match status" value="1"/>
</dbReference>
<feature type="region of interest" description="Disordered" evidence="8">
    <location>
        <begin position="116"/>
        <end position="135"/>
    </location>
</feature>
<dbReference type="InterPro" id="IPR000527">
    <property type="entry name" value="Flag_Lring"/>
</dbReference>
<evidence type="ECO:0000256" key="5">
    <source>
        <dbReference type="ARBA" id="ARBA00023143"/>
    </source>
</evidence>
<feature type="chain" id="PRO_5045099575" description="Flagellar L-ring protein" evidence="9">
    <location>
        <begin position="22"/>
        <end position="226"/>
    </location>
</feature>
<comment type="function">
    <text evidence="1 7">Assembles around the rod to form the L-ring and probably protects the motor/basal body from shearing forces during rotation.</text>
</comment>
<keyword evidence="10" id="KW-0966">Cell projection</keyword>
<keyword evidence="3 7" id="KW-0732">Signal</keyword>
<keyword evidence="5 7" id="KW-0975">Bacterial flagellum</keyword>
<dbReference type="PANTHER" id="PTHR34933">
    <property type="entry name" value="FLAGELLAR L-RING PROTEIN"/>
    <property type="match status" value="1"/>
</dbReference>
<evidence type="ECO:0000256" key="2">
    <source>
        <dbReference type="ARBA" id="ARBA00006929"/>
    </source>
</evidence>
<gene>
    <name evidence="7" type="primary">flgH</name>
    <name evidence="10" type="ORF">ABNW52_02420</name>
</gene>
<evidence type="ECO:0000256" key="3">
    <source>
        <dbReference type="ARBA" id="ARBA00022729"/>
    </source>
</evidence>
<keyword evidence="7" id="KW-0449">Lipoprotein</keyword>
<keyword evidence="10" id="KW-0282">Flagellum</keyword>
<evidence type="ECO:0000256" key="1">
    <source>
        <dbReference type="ARBA" id="ARBA00002591"/>
    </source>
</evidence>
<evidence type="ECO:0000313" key="10">
    <source>
        <dbReference type="EMBL" id="MEQ6289462.1"/>
    </source>
</evidence>
<organism evidence="10 11">
    <name type="scientific">Vogesella oryzagri</name>
    <dbReference type="NCBI Taxonomy" id="3160864"/>
    <lineage>
        <taxon>Bacteria</taxon>
        <taxon>Pseudomonadati</taxon>
        <taxon>Pseudomonadota</taxon>
        <taxon>Betaproteobacteria</taxon>
        <taxon>Neisseriales</taxon>
        <taxon>Chromobacteriaceae</taxon>
        <taxon>Vogesella</taxon>
    </lineage>
</organism>
<reference evidence="10" key="1">
    <citation type="submission" date="2024-06" db="EMBL/GenBank/DDBJ databases">
        <title>Genome sequence of Vogesella sp. MAHUQ-64.</title>
        <authorList>
            <person name="Huq M.A."/>
        </authorList>
    </citation>
    <scope>NUCLEOTIDE SEQUENCE</scope>
    <source>
        <strain evidence="10">MAHUQ-64</strain>
    </source>
</reference>
<comment type="subcellular location">
    <subcellularLocation>
        <location evidence="7">Cell outer membrane</location>
        <topology evidence="7">Lipid-anchor</topology>
    </subcellularLocation>
    <subcellularLocation>
        <location evidence="7">Bacterial flagellum basal body</location>
    </subcellularLocation>
</comment>
<evidence type="ECO:0000256" key="8">
    <source>
        <dbReference type="SAM" id="MobiDB-lite"/>
    </source>
</evidence>
<comment type="similarity">
    <text evidence="2 7">Belongs to the FlgH family.</text>
</comment>
<evidence type="ECO:0000256" key="6">
    <source>
        <dbReference type="ARBA" id="ARBA00023237"/>
    </source>
</evidence>
<dbReference type="Pfam" id="PF02107">
    <property type="entry name" value="FlgH"/>
    <property type="match status" value="1"/>
</dbReference>
<feature type="signal peptide" evidence="9">
    <location>
        <begin position="1"/>
        <end position="21"/>
    </location>
</feature>
<keyword evidence="11" id="KW-1185">Reference proteome</keyword>